<feature type="region of interest" description="Disordered" evidence="1">
    <location>
        <begin position="61"/>
        <end position="81"/>
    </location>
</feature>
<reference evidence="2 3" key="1">
    <citation type="submission" date="2023-07" db="EMBL/GenBank/DDBJ databases">
        <title>Sorghum-associated microbial communities from plants grown in Nebraska, USA.</title>
        <authorList>
            <person name="Schachtman D."/>
        </authorList>
    </citation>
    <scope>NUCLEOTIDE SEQUENCE [LARGE SCALE GENOMIC DNA]</scope>
    <source>
        <strain evidence="2 3">BE107</strain>
    </source>
</reference>
<name>A0ABU1RVE3_9GAMM</name>
<sequence length="81" mass="9155">MTEYSHTLLVRGRYQIVALTDEAQFDPAEVTGYAVLSSAGAKLRHELSLEDARDWADRLIEEESAQRSDPPASVKPVKRRR</sequence>
<evidence type="ECO:0000313" key="3">
    <source>
        <dbReference type="Proteomes" id="UP001254759"/>
    </source>
</evidence>
<gene>
    <name evidence="2" type="ORF">J2W94_003053</name>
</gene>
<evidence type="ECO:0000256" key="1">
    <source>
        <dbReference type="SAM" id="MobiDB-lite"/>
    </source>
</evidence>
<dbReference type="Proteomes" id="UP001254759">
    <property type="component" value="Unassembled WGS sequence"/>
</dbReference>
<protein>
    <submittedName>
        <fullName evidence="2">Uncharacterized protein</fullName>
    </submittedName>
</protein>
<comment type="caution">
    <text evidence="2">The sequence shown here is derived from an EMBL/GenBank/DDBJ whole genome shotgun (WGS) entry which is preliminary data.</text>
</comment>
<accession>A0ABU1RVE3</accession>
<proteinExistence type="predicted"/>
<organism evidence="2 3">
    <name type="scientific">Pseudoxanthomonas sacheonensis</name>
    <dbReference type="NCBI Taxonomy" id="443615"/>
    <lineage>
        <taxon>Bacteria</taxon>
        <taxon>Pseudomonadati</taxon>
        <taxon>Pseudomonadota</taxon>
        <taxon>Gammaproteobacteria</taxon>
        <taxon>Lysobacterales</taxon>
        <taxon>Lysobacteraceae</taxon>
        <taxon>Pseudoxanthomonas</taxon>
    </lineage>
</organism>
<dbReference type="RefSeq" id="WP_310095233.1">
    <property type="nucleotide sequence ID" value="NZ_JAVDTT010000004.1"/>
</dbReference>
<evidence type="ECO:0000313" key="2">
    <source>
        <dbReference type="EMBL" id="MDR6842748.1"/>
    </source>
</evidence>
<keyword evidence="3" id="KW-1185">Reference proteome</keyword>
<dbReference type="EMBL" id="JAVDTT010000004">
    <property type="protein sequence ID" value="MDR6842748.1"/>
    <property type="molecule type" value="Genomic_DNA"/>
</dbReference>